<comment type="pathway">
    <text evidence="1">tRNA modification; 5-methoxycarbonylmethyl-2-thiouridine-tRNA biosynthesis.</text>
</comment>
<evidence type="ECO:0000256" key="3">
    <source>
        <dbReference type="SAM" id="MobiDB-lite"/>
    </source>
</evidence>
<evidence type="ECO:0000256" key="2">
    <source>
        <dbReference type="ARBA" id="ARBA00008837"/>
    </source>
</evidence>
<accession>A0A0D2IW95</accession>
<feature type="region of interest" description="Disordered" evidence="3">
    <location>
        <begin position="152"/>
        <end position="191"/>
    </location>
</feature>
<dbReference type="AlphaFoldDB" id="A0A0D2IW95"/>
<sequence length="348" mass="36617">MPPIIPPALAAFIQQSLSPHTQTLITPVLSTSSTWLCLRFIYAALYGFEDVDGAPQIGTGSDPTTGIEKVICVSLLMPLSLWVEMGKKMGLDILSLLKSTRLVYVDGLTCGKAASVGSGTGVGTATSHAPTTRLKSLALNDVRDALDMALKAVSSSPSTPPPISTSVSATTKSSTGPAPFRRSPASTSLPGPDSCTKPLILLDGIDFLLASQPSITPMSLQSFLFMLRTQSHTLVVTCHADSPLLHASSATPTGADVGSQLERNHAHFLTNLAHQSRWVFQLRGLDTGSAKDVTGVVRVSRGGDIGVDDENEGKPNIHALRGSDVLADAEWLYQVKCDGSASVWGRGE</sequence>
<proteinExistence type="inferred from homology"/>
<name>A0A0D2IW95_9EURO</name>
<dbReference type="GO" id="GO:0002098">
    <property type="term" value="P:tRNA wobble uridine modification"/>
    <property type="evidence" value="ECO:0007669"/>
    <property type="project" value="InterPro"/>
</dbReference>
<dbReference type="GeneID" id="25290250"/>
<dbReference type="InterPro" id="IPR018627">
    <property type="entry name" value="ELP6"/>
</dbReference>
<feature type="compositionally biased region" description="Low complexity" evidence="3">
    <location>
        <begin position="164"/>
        <end position="175"/>
    </location>
</feature>
<dbReference type="InterPro" id="IPR027417">
    <property type="entry name" value="P-loop_NTPase"/>
</dbReference>
<gene>
    <name evidence="4" type="ORF">Z518_02179</name>
</gene>
<dbReference type="HOGENOM" id="CLU_059771_0_0_1"/>
<dbReference type="OrthoDB" id="9995306at2759"/>
<keyword evidence="5" id="KW-1185">Reference proteome</keyword>
<evidence type="ECO:0000256" key="1">
    <source>
        <dbReference type="ARBA" id="ARBA00005043"/>
    </source>
</evidence>
<organism evidence="4 5">
    <name type="scientific">Rhinocladiella mackenziei CBS 650.93</name>
    <dbReference type="NCBI Taxonomy" id="1442369"/>
    <lineage>
        <taxon>Eukaryota</taxon>
        <taxon>Fungi</taxon>
        <taxon>Dikarya</taxon>
        <taxon>Ascomycota</taxon>
        <taxon>Pezizomycotina</taxon>
        <taxon>Eurotiomycetes</taxon>
        <taxon>Chaetothyriomycetidae</taxon>
        <taxon>Chaetothyriales</taxon>
        <taxon>Herpotrichiellaceae</taxon>
        <taxon>Rhinocladiella</taxon>
    </lineage>
</organism>
<evidence type="ECO:0000313" key="5">
    <source>
        <dbReference type="Proteomes" id="UP000053617"/>
    </source>
</evidence>
<dbReference type="VEuPathDB" id="FungiDB:Z518_02179"/>
<dbReference type="RefSeq" id="XP_013274662.1">
    <property type="nucleotide sequence ID" value="XM_013419208.1"/>
</dbReference>
<protein>
    <recommendedName>
        <fullName evidence="6">Elongator complex protein 6</fullName>
    </recommendedName>
</protein>
<comment type="similarity">
    <text evidence="2">Belongs to the ELP6 family.</text>
</comment>
<reference evidence="4 5" key="1">
    <citation type="submission" date="2015-01" db="EMBL/GenBank/DDBJ databases">
        <title>The Genome Sequence of Rhinocladiella mackenzie CBS 650.93.</title>
        <authorList>
            <consortium name="The Broad Institute Genomics Platform"/>
            <person name="Cuomo C."/>
            <person name="de Hoog S."/>
            <person name="Gorbushina A."/>
            <person name="Stielow B."/>
            <person name="Teixiera M."/>
            <person name="Abouelleil A."/>
            <person name="Chapman S.B."/>
            <person name="Priest M."/>
            <person name="Young S.K."/>
            <person name="Wortman J."/>
            <person name="Nusbaum C."/>
            <person name="Birren B."/>
        </authorList>
    </citation>
    <scope>NUCLEOTIDE SEQUENCE [LARGE SCALE GENOMIC DNA]</scope>
    <source>
        <strain evidence="4 5">CBS 650.93</strain>
    </source>
</reference>
<evidence type="ECO:0008006" key="6">
    <source>
        <dbReference type="Google" id="ProtNLM"/>
    </source>
</evidence>
<dbReference type="GO" id="GO:0033588">
    <property type="term" value="C:elongator holoenzyme complex"/>
    <property type="evidence" value="ECO:0007669"/>
    <property type="project" value="InterPro"/>
</dbReference>
<dbReference type="PANTHER" id="PTHR16184">
    <property type="entry name" value="ELONGATOR COMPLEX PROTEIN 6"/>
    <property type="match status" value="1"/>
</dbReference>
<dbReference type="PANTHER" id="PTHR16184:SF6">
    <property type="entry name" value="ELONGATOR COMPLEX PROTEIN 6"/>
    <property type="match status" value="1"/>
</dbReference>
<dbReference type="UniPathway" id="UPA00988"/>
<dbReference type="Proteomes" id="UP000053617">
    <property type="component" value="Unassembled WGS sequence"/>
</dbReference>
<dbReference type="Gene3D" id="3.40.50.300">
    <property type="entry name" value="P-loop containing nucleotide triphosphate hydrolases"/>
    <property type="match status" value="1"/>
</dbReference>
<dbReference type="EMBL" id="KN847476">
    <property type="protein sequence ID" value="KIX07526.1"/>
    <property type="molecule type" value="Genomic_DNA"/>
</dbReference>
<evidence type="ECO:0000313" key="4">
    <source>
        <dbReference type="EMBL" id="KIX07526.1"/>
    </source>
</evidence>